<reference evidence="1" key="1">
    <citation type="journal article" date="2021" name="Proc. Natl. Acad. Sci. U.S.A.">
        <title>A Catalog of Tens of Thousands of Viruses from Human Metagenomes Reveals Hidden Associations with Chronic Diseases.</title>
        <authorList>
            <person name="Tisza M.J."/>
            <person name="Buck C.B."/>
        </authorList>
    </citation>
    <scope>NUCLEOTIDE SEQUENCE</scope>
    <source>
        <strain evidence="1">CtCeQ13</strain>
    </source>
</reference>
<accession>A0A8S5PC38</accession>
<organism evidence="1">
    <name type="scientific">Siphoviridae sp. ctCeQ13</name>
    <dbReference type="NCBI Taxonomy" id="2825380"/>
    <lineage>
        <taxon>Viruses</taxon>
        <taxon>Duplodnaviria</taxon>
        <taxon>Heunggongvirae</taxon>
        <taxon>Uroviricota</taxon>
        <taxon>Caudoviricetes</taxon>
    </lineage>
</organism>
<proteinExistence type="predicted"/>
<dbReference type="EMBL" id="BK015381">
    <property type="protein sequence ID" value="DAE04003.1"/>
    <property type="molecule type" value="Genomic_DNA"/>
</dbReference>
<evidence type="ECO:0000313" key="1">
    <source>
        <dbReference type="EMBL" id="DAE04003.1"/>
    </source>
</evidence>
<sequence>MIAKENNEIFSTEEKYVHIVGTNNYFKRGLAIGLSVEQCEEVDEVPQTTNTKAYEDKVDSLIRGRYSLSEELGILRQKDVKKAEYDAYFAYCEQCKAEAKEWLREHPNGDLPPLPQVEEVTDYLSETTDDVVGFGQ</sequence>
<protein>
    <submittedName>
        <fullName evidence="1">Uncharacterized protein</fullName>
    </submittedName>
</protein>
<name>A0A8S5PC38_9CAUD</name>